<sequence length="223" mass="23381">MKRRSVLLLLPLTAAAGCGSPGAADPRPSGSEALDYSWPDHHPGLTSGFCFTIVKGLQPHELIERVGGKELQRVEWPRVLGPGDGEVGVRSRFFIGIIGVGKWTVVVEDNGSLGVTPKIVQPLSAKGGLVVGYRGGGGSPGHLMIGRDGDLALDLDTSAPDRATGTKVADYRKDLLAAGLSGRSGPADPTVAALTFIAKRTGIKLVEPWLQTRSYLLVSVPQV</sequence>
<protein>
    <submittedName>
        <fullName evidence="2">DUF6461 domain-containing protein</fullName>
    </submittedName>
</protein>
<dbReference type="PROSITE" id="PS51257">
    <property type="entry name" value="PROKAR_LIPOPROTEIN"/>
    <property type="match status" value="1"/>
</dbReference>
<reference evidence="3" key="1">
    <citation type="journal article" date="2019" name="Int. J. Syst. Evol. Microbiol.">
        <title>The Global Catalogue of Microorganisms (GCM) 10K type strain sequencing project: providing services to taxonomists for standard genome sequencing and annotation.</title>
        <authorList>
            <consortium name="The Broad Institute Genomics Platform"/>
            <consortium name="The Broad Institute Genome Sequencing Center for Infectious Disease"/>
            <person name="Wu L."/>
            <person name="Ma J."/>
        </authorList>
    </citation>
    <scope>NUCLEOTIDE SEQUENCE [LARGE SCALE GENOMIC DNA]</scope>
    <source>
        <strain evidence="3">CCM 7526</strain>
    </source>
</reference>
<dbReference type="Proteomes" id="UP001597183">
    <property type="component" value="Unassembled WGS sequence"/>
</dbReference>
<dbReference type="EMBL" id="JBHTMK010000026">
    <property type="protein sequence ID" value="MFD1367420.1"/>
    <property type="molecule type" value="Genomic_DNA"/>
</dbReference>
<feature type="chain" id="PRO_5046636593" evidence="1">
    <location>
        <begin position="24"/>
        <end position="223"/>
    </location>
</feature>
<gene>
    <name evidence="2" type="ORF">ACFQ5G_18865</name>
</gene>
<evidence type="ECO:0000256" key="1">
    <source>
        <dbReference type="SAM" id="SignalP"/>
    </source>
</evidence>
<organism evidence="2 3">
    <name type="scientific">Actinoplanes sichuanensis</name>
    <dbReference type="NCBI Taxonomy" id="512349"/>
    <lineage>
        <taxon>Bacteria</taxon>
        <taxon>Bacillati</taxon>
        <taxon>Actinomycetota</taxon>
        <taxon>Actinomycetes</taxon>
        <taxon>Micromonosporales</taxon>
        <taxon>Micromonosporaceae</taxon>
        <taxon>Actinoplanes</taxon>
    </lineage>
</organism>
<name>A0ABW4A9I3_9ACTN</name>
<evidence type="ECO:0000313" key="2">
    <source>
        <dbReference type="EMBL" id="MFD1367420.1"/>
    </source>
</evidence>
<evidence type="ECO:0000313" key="3">
    <source>
        <dbReference type="Proteomes" id="UP001597183"/>
    </source>
</evidence>
<dbReference type="RefSeq" id="WP_317789355.1">
    <property type="nucleotide sequence ID" value="NZ_AP028461.1"/>
</dbReference>
<dbReference type="Pfam" id="PF20062">
    <property type="entry name" value="DUF6461"/>
    <property type="match status" value="1"/>
</dbReference>
<dbReference type="InterPro" id="IPR045592">
    <property type="entry name" value="DUF6461"/>
</dbReference>
<keyword evidence="3" id="KW-1185">Reference proteome</keyword>
<keyword evidence="1" id="KW-0732">Signal</keyword>
<accession>A0ABW4A9I3</accession>
<proteinExistence type="predicted"/>
<comment type="caution">
    <text evidence="2">The sequence shown here is derived from an EMBL/GenBank/DDBJ whole genome shotgun (WGS) entry which is preliminary data.</text>
</comment>
<feature type="signal peptide" evidence="1">
    <location>
        <begin position="1"/>
        <end position="23"/>
    </location>
</feature>